<dbReference type="RefSeq" id="WP_073046924.1">
    <property type="nucleotide sequence ID" value="NZ_FQZL01000005.1"/>
</dbReference>
<name>A0A1M6C7L4_9FIRM</name>
<feature type="transmembrane region" description="Helical" evidence="8">
    <location>
        <begin position="234"/>
        <end position="258"/>
    </location>
</feature>
<dbReference type="PANTHER" id="PTHR21716">
    <property type="entry name" value="TRANSMEMBRANE PROTEIN"/>
    <property type="match status" value="1"/>
</dbReference>
<reference evidence="9 10" key="1">
    <citation type="submission" date="2016-11" db="EMBL/GenBank/DDBJ databases">
        <authorList>
            <person name="Jaros S."/>
            <person name="Januszkiewicz K."/>
            <person name="Wedrychowicz H."/>
        </authorList>
    </citation>
    <scope>NUCLEOTIDE SEQUENCE [LARGE SCALE GENOMIC DNA]</scope>
    <source>
        <strain evidence="9 10">DSM 17477</strain>
    </source>
</reference>
<protein>
    <submittedName>
        <fullName evidence="9">Predicted PurR-regulated permease PerM</fullName>
    </submittedName>
</protein>
<feature type="transmembrane region" description="Helical" evidence="8">
    <location>
        <begin position="319"/>
        <end position="343"/>
    </location>
</feature>
<feature type="transmembrane region" description="Helical" evidence="8">
    <location>
        <begin position="12"/>
        <end position="36"/>
    </location>
</feature>
<dbReference type="PANTHER" id="PTHR21716:SF53">
    <property type="entry name" value="PERMEASE PERM-RELATED"/>
    <property type="match status" value="1"/>
</dbReference>
<evidence type="ECO:0000256" key="8">
    <source>
        <dbReference type="SAM" id="Phobius"/>
    </source>
</evidence>
<dbReference type="GO" id="GO:0055085">
    <property type="term" value="P:transmembrane transport"/>
    <property type="evidence" value="ECO:0007669"/>
    <property type="project" value="TreeGrafter"/>
</dbReference>
<dbReference type="Proteomes" id="UP000184052">
    <property type="component" value="Unassembled WGS sequence"/>
</dbReference>
<gene>
    <name evidence="9" type="ORF">SAMN02745751_00612</name>
</gene>
<evidence type="ECO:0000256" key="4">
    <source>
        <dbReference type="ARBA" id="ARBA00022475"/>
    </source>
</evidence>
<dbReference type="STRING" id="1121476.SAMN02745751_00612"/>
<dbReference type="EMBL" id="FQZL01000005">
    <property type="protein sequence ID" value="SHI56996.1"/>
    <property type="molecule type" value="Genomic_DNA"/>
</dbReference>
<evidence type="ECO:0000256" key="5">
    <source>
        <dbReference type="ARBA" id="ARBA00022692"/>
    </source>
</evidence>
<evidence type="ECO:0000256" key="6">
    <source>
        <dbReference type="ARBA" id="ARBA00022989"/>
    </source>
</evidence>
<keyword evidence="4" id="KW-1003">Cell membrane</keyword>
<evidence type="ECO:0000256" key="2">
    <source>
        <dbReference type="ARBA" id="ARBA00009773"/>
    </source>
</evidence>
<comment type="subcellular location">
    <subcellularLocation>
        <location evidence="1">Cell membrane</location>
        <topology evidence="1">Multi-pass membrane protein</topology>
    </subcellularLocation>
</comment>
<keyword evidence="10" id="KW-1185">Reference proteome</keyword>
<evidence type="ECO:0000256" key="1">
    <source>
        <dbReference type="ARBA" id="ARBA00004651"/>
    </source>
</evidence>
<evidence type="ECO:0000256" key="7">
    <source>
        <dbReference type="ARBA" id="ARBA00023136"/>
    </source>
</evidence>
<evidence type="ECO:0000256" key="3">
    <source>
        <dbReference type="ARBA" id="ARBA00022448"/>
    </source>
</evidence>
<dbReference type="Pfam" id="PF01594">
    <property type="entry name" value="AI-2E_transport"/>
    <property type="match status" value="1"/>
</dbReference>
<dbReference type="InterPro" id="IPR002549">
    <property type="entry name" value="AI-2E-like"/>
</dbReference>
<keyword evidence="6 8" id="KW-1133">Transmembrane helix</keyword>
<feature type="transmembrane region" description="Helical" evidence="8">
    <location>
        <begin position="167"/>
        <end position="186"/>
    </location>
</feature>
<dbReference type="AlphaFoldDB" id="A0A1M6C7L4"/>
<sequence>MKTATKSIIRLYLPLITIAIVIAFLFFNSGALTSIISVFRPVILAFAIAYILDSVANVFIKRLKMKRTVGILLTYLIFVGAVAAAISFVVPVISENFNSLVDFFVNGDIDVNRYIEDLSSRTNNAIVTWVLDNFTDSTGETSQQVIEYITAALQYISNFVVSLVSNIGGGILAFLSSFVMSIYMLLEKEDLLNRVKRTNHAYFSENRAKKLEEVLEKANHIFKMYFNGKILDSTIVGMINIFLFTIFGVPYGLIMGILVGAANMIPYFGPFFGSVPVIVVSLFVNPPKALVALIIIIAVGQVDANFIDPRIIGKAVGVSPFWVISGVSMGAIAAGPLGMILGVPTVVLVKTLIEEDVELRLAQRESSSSSKDNPL</sequence>
<keyword evidence="7 8" id="KW-0472">Membrane</keyword>
<comment type="similarity">
    <text evidence="2">Belongs to the autoinducer-2 exporter (AI-2E) (TC 2.A.86) family.</text>
</comment>
<feature type="transmembrane region" description="Helical" evidence="8">
    <location>
        <begin position="42"/>
        <end position="60"/>
    </location>
</feature>
<accession>A0A1M6C7L4</accession>
<feature type="transmembrane region" description="Helical" evidence="8">
    <location>
        <begin position="289"/>
        <end position="307"/>
    </location>
</feature>
<evidence type="ECO:0000313" key="9">
    <source>
        <dbReference type="EMBL" id="SHI56996.1"/>
    </source>
</evidence>
<feature type="transmembrane region" description="Helical" evidence="8">
    <location>
        <begin position="72"/>
        <end position="93"/>
    </location>
</feature>
<keyword evidence="5 8" id="KW-0812">Transmembrane</keyword>
<keyword evidence="3" id="KW-0813">Transport</keyword>
<proteinExistence type="inferred from homology"/>
<dbReference type="GO" id="GO:0005886">
    <property type="term" value="C:plasma membrane"/>
    <property type="evidence" value="ECO:0007669"/>
    <property type="project" value="UniProtKB-SubCell"/>
</dbReference>
<organism evidence="9 10">
    <name type="scientific">Dethiosulfatibacter aminovorans DSM 17477</name>
    <dbReference type="NCBI Taxonomy" id="1121476"/>
    <lineage>
        <taxon>Bacteria</taxon>
        <taxon>Bacillati</taxon>
        <taxon>Bacillota</taxon>
        <taxon>Tissierellia</taxon>
        <taxon>Dethiosulfatibacter</taxon>
    </lineage>
</organism>
<evidence type="ECO:0000313" key="10">
    <source>
        <dbReference type="Proteomes" id="UP000184052"/>
    </source>
</evidence>